<feature type="transmembrane region" description="Helical" evidence="2">
    <location>
        <begin position="32"/>
        <end position="57"/>
    </location>
</feature>
<dbReference type="Pfam" id="PF13374">
    <property type="entry name" value="TPR_10"/>
    <property type="match status" value="1"/>
</dbReference>
<comment type="caution">
    <text evidence="3">The sequence shown here is derived from an EMBL/GenBank/DDBJ whole genome shotgun (WGS) entry which is preliminary data.</text>
</comment>
<evidence type="ECO:0000313" key="4">
    <source>
        <dbReference type="Proteomes" id="UP000536604"/>
    </source>
</evidence>
<dbReference type="Proteomes" id="UP000536604">
    <property type="component" value="Unassembled WGS sequence"/>
</dbReference>
<sequence>MRRIWAWTLVSVGTASLMVLGAFLMLPGLEEVSWAAGTGSFVLAAAALVVGVMALAWPRRTPTPPTPAPSPAPVGAQQVGNRMGDNSGTAVQVGTIRGPVTVHSPPTPLALPVPGWVDTALPAGQADPRELGAHHAPPGPDGEDLPPYVPRDVDGELDRRLAAAAAAPRGGMVLVAGASTAGKTRALAQALARTLPERMLVAPPEDADLRPLSAWLRERAASTPRGWVVWLDDVDRHLSTSGLTPALVAELGQANAVVAATIRQERLDALRPSTTDPIPGTEGVGYAVLKTPPITLDRRWSRQERERARTSSDARLVRAATDERFGVAEQLAAGPRLQQTWVNGPDSGHPRGYALVAAAVGLAQAGVSSPLTREQLHTAHTSYLPDPPPLPEEADRAWEWATRPRSGLAGLLVPADHDGRRWRAFDYLTTPDPLPEAVWHTALDMATDQDRFTVGITAYSSGRTDIAEAAWRPLAEQGRTFVMVNLGLLLEETGRVGEAEAWHRKAADAGDTDAMFGLGALLREAGRVEETEAWWQRAADAGHTHAMFNLGILLAEQGRAGEAEQWYRKAANAGNTAAMNNLGILLAEQGRTGEAGQWYRKAADAGDTAAMNNLGALLFEAG</sequence>
<dbReference type="SMART" id="SM00671">
    <property type="entry name" value="SEL1"/>
    <property type="match status" value="3"/>
</dbReference>
<evidence type="ECO:0000256" key="1">
    <source>
        <dbReference type="SAM" id="MobiDB-lite"/>
    </source>
</evidence>
<dbReference type="SUPFAM" id="SSF81901">
    <property type="entry name" value="HCP-like"/>
    <property type="match status" value="1"/>
</dbReference>
<evidence type="ECO:0000256" key="2">
    <source>
        <dbReference type="SAM" id="Phobius"/>
    </source>
</evidence>
<feature type="non-terminal residue" evidence="3">
    <location>
        <position position="622"/>
    </location>
</feature>
<keyword evidence="2" id="KW-0472">Membrane</keyword>
<protein>
    <recommendedName>
        <fullName evidence="5">Sel1 repeat family protein</fullName>
    </recommendedName>
</protein>
<dbReference type="InterPro" id="IPR050767">
    <property type="entry name" value="Sel1_AlgK"/>
</dbReference>
<dbReference type="PANTHER" id="PTHR11102:SF160">
    <property type="entry name" value="ERAD-ASSOCIATED E3 UBIQUITIN-PROTEIN LIGASE COMPONENT HRD3"/>
    <property type="match status" value="1"/>
</dbReference>
<organism evidence="3 4">
    <name type="scientific">Nocardiopsis algeriensis</name>
    <dbReference type="NCBI Taxonomy" id="1478215"/>
    <lineage>
        <taxon>Bacteria</taxon>
        <taxon>Bacillati</taxon>
        <taxon>Actinomycetota</taxon>
        <taxon>Actinomycetes</taxon>
        <taxon>Streptosporangiales</taxon>
        <taxon>Nocardiopsidaceae</taxon>
        <taxon>Nocardiopsis</taxon>
    </lineage>
</organism>
<evidence type="ECO:0000313" key="3">
    <source>
        <dbReference type="EMBL" id="MBB6122223.1"/>
    </source>
</evidence>
<dbReference type="Gene3D" id="1.25.40.10">
    <property type="entry name" value="Tetratricopeptide repeat domain"/>
    <property type="match status" value="1"/>
</dbReference>
<gene>
    <name evidence="3" type="ORF">FHS13_004212</name>
</gene>
<dbReference type="RefSeq" id="WP_246405599.1">
    <property type="nucleotide sequence ID" value="NZ_JACHJO010000017.1"/>
</dbReference>
<dbReference type="PANTHER" id="PTHR11102">
    <property type="entry name" value="SEL-1-LIKE PROTEIN"/>
    <property type="match status" value="1"/>
</dbReference>
<dbReference type="InterPro" id="IPR006597">
    <property type="entry name" value="Sel1-like"/>
</dbReference>
<evidence type="ECO:0008006" key="5">
    <source>
        <dbReference type="Google" id="ProtNLM"/>
    </source>
</evidence>
<dbReference type="Pfam" id="PF13432">
    <property type="entry name" value="TPR_16"/>
    <property type="match status" value="2"/>
</dbReference>
<feature type="transmembrane region" description="Helical" evidence="2">
    <location>
        <begin position="7"/>
        <end position="26"/>
    </location>
</feature>
<proteinExistence type="predicted"/>
<dbReference type="AlphaFoldDB" id="A0A841IU74"/>
<feature type="region of interest" description="Disordered" evidence="1">
    <location>
        <begin position="121"/>
        <end position="147"/>
    </location>
</feature>
<accession>A0A841IU74</accession>
<name>A0A841IU74_9ACTN</name>
<dbReference type="EMBL" id="JACHJO010000017">
    <property type="protein sequence ID" value="MBB6122223.1"/>
    <property type="molecule type" value="Genomic_DNA"/>
</dbReference>
<reference evidence="3 4" key="1">
    <citation type="submission" date="2020-08" db="EMBL/GenBank/DDBJ databases">
        <title>Genomic Encyclopedia of Type Strains, Phase III (KMG-III): the genomes of soil and plant-associated and newly described type strains.</title>
        <authorList>
            <person name="Whitman W."/>
        </authorList>
    </citation>
    <scope>NUCLEOTIDE SEQUENCE [LARGE SCALE GENOMIC DNA]</scope>
    <source>
        <strain evidence="3 4">CECT 8712</strain>
    </source>
</reference>
<keyword evidence="4" id="KW-1185">Reference proteome</keyword>
<keyword evidence="2" id="KW-1133">Transmembrane helix</keyword>
<keyword evidence="2" id="KW-0812">Transmembrane</keyword>
<dbReference type="InterPro" id="IPR011990">
    <property type="entry name" value="TPR-like_helical_dom_sf"/>
</dbReference>